<feature type="chain" id="PRO_5046209490" description="Lipoprotein" evidence="1">
    <location>
        <begin position="19"/>
        <end position="309"/>
    </location>
</feature>
<reference evidence="2 3" key="1">
    <citation type="submission" date="2018-09" db="EMBL/GenBank/DDBJ databases">
        <authorList>
            <person name="Livingstone P.G."/>
            <person name="Whitworth D.E."/>
        </authorList>
    </citation>
    <scope>NUCLEOTIDE SEQUENCE [LARGE SCALE GENOMIC DNA]</scope>
    <source>
        <strain evidence="2 3">CA031B</strain>
    </source>
</reference>
<organism evidence="2 3">
    <name type="scientific">Corallococcus praedator</name>
    <dbReference type="NCBI Taxonomy" id="2316724"/>
    <lineage>
        <taxon>Bacteria</taxon>
        <taxon>Pseudomonadati</taxon>
        <taxon>Myxococcota</taxon>
        <taxon>Myxococcia</taxon>
        <taxon>Myxococcales</taxon>
        <taxon>Cystobacterineae</taxon>
        <taxon>Myxococcaceae</taxon>
        <taxon>Corallococcus</taxon>
    </lineage>
</organism>
<feature type="signal peptide" evidence="1">
    <location>
        <begin position="1"/>
        <end position="18"/>
    </location>
</feature>
<gene>
    <name evidence="2" type="ORF">D7Y13_33130</name>
</gene>
<keyword evidence="3" id="KW-1185">Reference proteome</keyword>
<accession>A0ABX9Q858</accession>
<evidence type="ECO:0000256" key="1">
    <source>
        <dbReference type="SAM" id="SignalP"/>
    </source>
</evidence>
<dbReference type="EMBL" id="RAWI01000374">
    <property type="protein sequence ID" value="RKH94529.1"/>
    <property type="molecule type" value="Genomic_DNA"/>
</dbReference>
<keyword evidence="1" id="KW-0732">Signal</keyword>
<dbReference type="PROSITE" id="PS51257">
    <property type="entry name" value="PROKAR_LIPOPROTEIN"/>
    <property type="match status" value="1"/>
</dbReference>
<evidence type="ECO:0000313" key="3">
    <source>
        <dbReference type="Proteomes" id="UP000278907"/>
    </source>
</evidence>
<proteinExistence type="predicted"/>
<name>A0ABX9Q858_9BACT</name>
<evidence type="ECO:0000313" key="2">
    <source>
        <dbReference type="EMBL" id="RKH94529.1"/>
    </source>
</evidence>
<evidence type="ECO:0008006" key="4">
    <source>
        <dbReference type="Google" id="ProtNLM"/>
    </source>
</evidence>
<dbReference type="Proteomes" id="UP000278907">
    <property type="component" value="Unassembled WGS sequence"/>
</dbReference>
<protein>
    <recommendedName>
        <fullName evidence="4">Lipoprotein</fullName>
    </recommendedName>
</protein>
<dbReference type="RefSeq" id="WP_120585117.1">
    <property type="nucleotide sequence ID" value="NZ_RAWI01000374.1"/>
</dbReference>
<sequence length="309" mass="33783">MASFLRPWLIAAVLSAGASGCATLGGAGGKGLVTLHYGWPEQASMRVTHTLDVRTDWSGRTTAQRRFTMTLGPVDDEGQRRLSFHDVELIESPVPTFVEPLATGIIDAQGDFQGIDPLEDSPAQAFLDALPLSPRKKAQMTRGIAAGLEQDVRDKWNQWVGSWHGARLKPGKLEVIASTINVGAGRKKVKEVPAEERQQLDVGVPCSDADPEPRCARLHVVREPVGQTDETEGTYARVELELVTDPATLLPHSSRIIRMDRVDWNGQGGEPDFHESVHVEQHTFIHGMDTTAGPMARVLPRQPMPTSLK</sequence>
<comment type="caution">
    <text evidence="2">The sequence shown here is derived from an EMBL/GenBank/DDBJ whole genome shotgun (WGS) entry which is preliminary data.</text>
</comment>